<feature type="signal peptide" evidence="1">
    <location>
        <begin position="1"/>
        <end position="17"/>
    </location>
</feature>
<dbReference type="AlphaFoldDB" id="A0A8T0GDI0"/>
<evidence type="ECO:0000256" key="1">
    <source>
        <dbReference type="SAM" id="SignalP"/>
    </source>
</evidence>
<dbReference type="Proteomes" id="UP000822688">
    <property type="component" value="Chromosome 11"/>
</dbReference>
<organism evidence="2 3">
    <name type="scientific">Ceratodon purpureus</name>
    <name type="common">Fire moss</name>
    <name type="synonym">Dicranum purpureum</name>
    <dbReference type="NCBI Taxonomy" id="3225"/>
    <lineage>
        <taxon>Eukaryota</taxon>
        <taxon>Viridiplantae</taxon>
        <taxon>Streptophyta</taxon>
        <taxon>Embryophyta</taxon>
        <taxon>Bryophyta</taxon>
        <taxon>Bryophytina</taxon>
        <taxon>Bryopsida</taxon>
        <taxon>Dicranidae</taxon>
        <taxon>Pseudoditrichales</taxon>
        <taxon>Ditrichaceae</taxon>
        <taxon>Ceratodon</taxon>
    </lineage>
</organism>
<gene>
    <name evidence="2" type="ORF">KC19_11G133600</name>
</gene>
<sequence>MVPVFLSLSDTVLVALGRFCTTLAPSGSLPAMTQWEAGQLLTTAVFAFNFSS</sequence>
<keyword evidence="1" id="KW-0732">Signal</keyword>
<name>A0A8T0GDI0_CERPU</name>
<proteinExistence type="predicted"/>
<evidence type="ECO:0000313" key="2">
    <source>
        <dbReference type="EMBL" id="KAG0557476.1"/>
    </source>
</evidence>
<reference evidence="2 3" key="1">
    <citation type="submission" date="2020-06" db="EMBL/GenBank/DDBJ databases">
        <title>WGS assembly of Ceratodon purpureus strain R40.</title>
        <authorList>
            <person name="Carey S.B."/>
            <person name="Jenkins J."/>
            <person name="Shu S."/>
            <person name="Lovell J.T."/>
            <person name="Sreedasyam A."/>
            <person name="Maumus F."/>
            <person name="Tiley G.P."/>
            <person name="Fernandez-Pozo N."/>
            <person name="Barry K."/>
            <person name="Chen C."/>
            <person name="Wang M."/>
            <person name="Lipzen A."/>
            <person name="Daum C."/>
            <person name="Saski C.A."/>
            <person name="Payton A.C."/>
            <person name="Mcbreen J.C."/>
            <person name="Conrad R.E."/>
            <person name="Kollar L.M."/>
            <person name="Olsson S."/>
            <person name="Huttunen S."/>
            <person name="Landis J.B."/>
            <person name="Wickett N.J."/>
            <person name="Johnson M.G."/>
            <person name="Rensing S.A."/>
            <person name="Grimwood J."/>
            <person name="Schmutz J."/>
            <person name="Mcdaniel S.F."/>
        </authorList>
    </citation>
    <scope>NUCLEOTIDE SEQUENCE [LARGE SCALE GENOMIC DNA]</scope>
    <source>
        <strain evidence="2 3">R40</strain>
    </source>
</reference>
<accession>A0A8T0GDI0</accession>
<keyword evidence="3" id="KW-1185">Reference proteome</keyword>
<feature type="chain" id="PRO_5035894767" evidence="1">
    <location>
        <begin position="18"/>
        <end position="52"/>
    </location>
</feature>
<dbReference type="EMBL" id="CM026432">
    <property type="protein sequence ID" value="KAG0557476.1"/>
    <property type="molecule type" value="Genomic_DNA"/>
</dbReference>
<comment type="caution">
    <text evidence="2">The sequence shown here is derived from an EMBL/GenBank/DDBJ whole genome shotgun (WGS) entry which is preliminary data.</text>
</comment>
<protein>
    <submittedName>
        <fullName evidence="2">Uncharacterized protein</fullName>
    </submittedName>
</protein>
<evidence type="ECO:0000313" key="3">
    <source>
        <dbReference type="Proteomes" id="UP000822688"/>
    </source>
</evidence>